<name>A0A1N6D533_9BACT</name>
<dbReference type="AlphaFoldDB" id="A0A1N6D533"/>
<dbReference type="InterPro" id="IPR041662">
    <property type="entry name" value="SusD-like_2"/>
</dbReference>
<dbReference type="Proteomes" id="UP000185003">
    <property type="component" value="Unassembled WGS sequence"/>
</dbReference>
<dbReference type="PROSITE" id="PS51257">
    <property type="entry name" value="PROKAR_LIPOPROTEIN"/>
    <property type="match status" value="1"/>
</dbReference>
<keyword evidence="2" id="KW-1185">Reference proteome</keyword>
<sequence length="575" mass="64891">MKNLCYLLVIMLTGFSCTKSFNKTNINPNQFENATPEAIIAGSIKRTSDLLANANMDYHWTSSHLLCIGGGSSRYGVGSDGFWEQSYVEILGNLNQLDKKYSTTEGFSNKVQIGRIWQAYVYSILVGTYGPIPMQNALKPEAGSSILFDDEDVVYTAILTMLKDAGDKIDVTKDKLSYDVLYAGDLAKWKKFAFTLRLKIALRCQKNLGAVARTHITEVMQAEANTISTETETAKMGYENIDGNQSPYYIRYVRNSFTQDIAPKMSDYIFTWFRSYNDPRLVAYYDSVPAINRYLLQDTLTSTLDDSLRIVTYRIPYFGYPKAPRLLPGWGLTSDPVGGLNILTYSDPKKTFLFTAEKPFIHLSYAETMFMKAEAAKLGLGGAQTAEQYYNAGIDANFANWGITGTAATNYKNQNGVKFGTSATGYYNYLGLVNTNVPQDDLFKIWLQQWINYYPDGGFDTWCLERRTRVLELPPHTNPANQYINATFSLLPNRWVYPTTVQNYNTPGYNDAVAKLGGDERSPYVNLSFLQPLPNKDWNTQTAVLNFGFVQHWYGTTIQSLQNNGIAYTLIRTYK</sequence>
<dbReference type="Pfam" id="PF12771">
    <property type="entry name" value="SusD-like_2"/>
    <property type="match status" value="1"/>
</dbReference>
<dbReference type="InterPro" id="IPR011990">
    <property type="entry name" value="TPR-like_helical_dom_sf"/>
</dbReference>
<organism evidence="1 2">
    <name type="scientific">Chitinophaga niabensis</name>
    <dbReference type="NCBI Taxonomy" id="536979"/>
    <lineage>
        <taxon>Bacteria</taxon>
        <taxon>Pseudomonadati</taxon>
        <taxon>Bacteroidota</taxon>
        <taxon>Chitinophagia</taxon>
        <taxon>Chitinophagales</taxon>
        <taxon>Chitinophagaceae</taxon>
        <taxon>Chitinophaga</taxon>
    </lineage>
</organism>
<protein>
    <submittedName>
        <fullName evidence="1">Starch-binding associating with outer membrane</fullName>
    </submittedName>
</protein>
<dbReference type="STRING" id="536979.SAMN04488055_0284"/>
<dbReference type="RefSeq" id="WP_074237392.1">
    <property type="nucleotide sequence ID" value="NZ_FSRA01000001.1"/>
</dbReference>
<reference evidence="1 2" key="1">
    <citation type="submission" date="2016-11" db="EMBL/GenBank/DDBJ databases">
        <authorList>
            <person name="Jaros S."/>
            <person name="Januszkiewicz K."/>
            <person name="Wedrychowicz H."/>
        </authorList>
    </citation>
    <scope>NUCLEOTIDE SEQUENCE [LARGE SCALE GENOMIC DNA]</scope>
    <source>
        <strain evidence="1 2">DSM 24787</strain>
    </source>
</reference>
<proteinExistence type="predicted"/>
<accession>A0A1N6D533</accession>
<dbReference type="OrthoDB" id="9766256at2"/>
<dbReference type="EMBL" id="FSRA01000001">
    <property type="protein sequence ID" value="SIN65902.1"/>
    <property type="molecule type" value="Genomic_DNA"/>
</dbReference>
<dbReference type="Gene3D" id="1.25.40.390">
    <property type="match status" value="1"/>
</dbReference>
<gene>
    <name evidence="1" type="ORF">SAMN04488055_0284</name>
</gene>
<evidence type="ECO:0000313" key="1">
    <source>
        <dbReference type="EMBL" id="SIN65902.1"/>
    </source>
</evidence>
<evidence type="ECO:0000313" key="2">
    <source>
        <dbReference type="Proteomes" id="UP000185003"/>
    </source>
</evidence>
<dbReference type="SUPFAM" id="SSF48452">
    <property type="entry name" value="TPR-like"/>
    <property type="match status" value="1"/>
</dbReference>